<feature type="domain" description="GST N-terminal" evidence="1">
    <location>
        <begin position="1"/>
        <end position="78"/>
    </location>
</feature>
<dbReference type="GO" id="GO:0006749">
    <property type="term" value="P:glutathione metabolic process"/>
    <property type="evidence" value="ECO:0007669"/>
    <property type="project" value="TreeGrafter"/>
</dbReference>
<accession>A0A071MI69</accession>
<dbReference type="EMBL" id="JJOA01000005">
    <property type="protein sequence ID" value="KEA60587.1"/>
    <property type="molecule type" value="Genomic_DNA"/>
</dbReference>
<dbReference type="InterPro" id="IPR004045">
    <property type="entry name" value="Glutathione_S-Trfase_N"/>
</dbReference>
<dbReference type="OrthoDB" id="8634103at2"/>
<dbReference type="Pfam" id="PF13417">
    <property type="entry name" value="GST_N_3"/>
    <property type="match status" value="1"/>
</dbReference>
<dbReference type="GO" id="GO:0004364">
    <property type="term" value="F:glutathione transferase activity"/>
    <property type="evidence" value="ECO:0007669"/>
    <property type="project" value="TreeGrafter"/>
</dbReference>
<dbReference type="SUPFAM" id="SSF52833">
    <property type="entry name" value="Thioredoxin-like"/>
    <property type="match status" value="1"/>
</dbReference>
<evidence type="ECO:0000313" key="2">
    <source>
        <dbReference type="EMBL" id="KEA60587.1"/>
    </source>
</evidence>
<dbReference type="PROSITE" id="PS50404">
    <property type="entry name" value="GST_NTER"/>
    <property type="match status" value="1"/>
</dbReference>
<dbReference type="Gene3D" id="3.40.30.10">
    <property type="entry name" value="Glutaredoxin"/>
    <property type="match status" value="1"/>
</dbReference>
<dbReference type="GO" id="GO:0006559">
    <property type="term" value="P:L-phenylalanine catabolic process"/>
    <property type="evidence" value="ECO:0007669"/>
    <property type="project" value="TreeGrafter"/>
</dbReference>
<dbReference type="PANTHER" id="PTHR42673">
    <property type="entry name" value="MALEYLACETOACETATE ISOMERASE"/>
    <property type="match status" value="1"/>
</dbReference>
<dbReference type="InterPro" id="IPR036282">
    <property type="entry name" value="Glutathione-S-Trfase_C_sf"/>
</dbReference>
<organism evidence="2">
    <name type="scientific">Burkholderia cenocepacia</name>
    <dbReference type="NCBI Taxonomy" id="95486"/>
    <lineage>
        <taxon>Bacteria</taxon>
        <taxon>Pseudomonadati</taxon>
        <taxon>Pseudomonadota</taxon>
        <taxon>Betaproteobacteria</taxon>
        <taxon>Burkholderiales</taxon>
        <taxon>Burkholderiaceae</taxon>
        <taxon>Burkholderia</taxon>
        <taxon>Burkholderia cepacia complex</taxon>
    </lineage>
</organism>
<dbReference type="GO" id="GO:0016034">
    <property type="term" value="F:maleylacetoacetate isomerase activity"/>
    <property type="evidence" value="ECO:0007669"/>
    <property type="project" value="TreeGrafter"/>
</dbReference>
<dbReference type="AlphaFoldDB" id="A0A071MI69"/>
<dbReference type="PANTHER" id="PTHR42673:SF21">
    <property type="entry name" value="GLUTATHIONE S-TRANSFERASE YFCF"/>
    <property type="match status" value="1"/>
</dbReference>
<keyword evidence="2" id="KW-0808">Transferase</keyword>
<evidence type="ECO:0000259" key="1">
    <source>
        <dbReference type="PROSITE" id="PS50404"/>
    </source>
</evidence>
<gene>
    <name evidence="2" type="ORF">DT99_05970</name>
</gene>
<proteinExistence type="predicted"/>
<protein>
    <submittedName>
        <fullName evidence="2">Glutathione S-transferase</fullName>
    </submittedName>
</protein>
<dbReference type="InterPro" id="IPR036249">
    <property type="entry name" value="Thioredoxin-like_sf"/>
</dbReference>
<reference evidence="2" key="1">
    <citation type="submission" date="2014-04" db="EMBL/GenBank/DDBJ databases">
        <title>In planta biocontrol of soil-borne Fusarium wilt of banana through a plant endophytic bacterium, Burkholderia cenocepacia 869T2.</title>
        <authorList>
            <person name="Ho Y.-N."/>
            <person name="Chiang H.-M."/>
            <person name="Chao C.-P."/>
            <person name="Su C.-C."/>
            <person name="Hsu H.-F."/>
            <person name="Guo C.-T."/>
            <person name="Hsieh J.-L."/>
            <person name="Huang C.-C."/>
        </authorList>
    </citation>
    <scope>NUCLEOTIDE SEQUENCE [LARGE SCALE GENOMIC DNA]</scope>
    <source>
        <strain evidence="2">869T2</strain>
    </source>
</reference>
<dbReference type="SUPFAM" id="SSF47616">
    <property type="entry name" value="GST C-terminal domain-like"/>
    <property type="match status" value="1"/>
</dbReference>
<name>A0A071MI69_9BURK</name>
<comment type="caution">
    <text evidence="2">The sequence shown here is derived from an EMBL/GenBank/DDBJ whole genome shotgun (WGS) entry which is preliminary data.</text>
</comment>
<dbReference type="CDD" id="cd03205">
    <property type="entry name" value="GST_C_6"/>
    <property type="match status" value="1"/>
</dbReference>
<sequence>MKLIGMLDSPFVRRVAISAKLLDLPFEHHSISVFRHFEQFGTFNPVVKAPTLVTDDGSTLIDSSLIVDYLDHCVAPERRLLPDTADARLRVLVPVGFALAAAEKTVQVVYEQALRPADKQHAPWLERVLGQLEAAYGALEPLVAAANGWLGGARLLQSDVTVAVAWRFTQFMAADYPALARIDPARYPALAAHSARAETLPAFVETPLA</sequence>
<dbReference type="Gene3D" id="1.20.1050.10">
    <property type="match status" value="1"/>
</dbReference>